<dbReference type="InterPro" id="IPR014721">
    <property type="entry name" value="Ribsml_uS5_D2-typ_fold_subgr"/>
</dbReference>
<keyword evidence="3" id="KW-0251">Elongation factor</keyword>
<evidence type="ECO:0000313" key="8">
    <source>
        <dbReference type="Proteomes" id="UP001164929"/>
    </source>
</evidence>
<evidence type="ECO:0000313" key="7">
    <source>
        <dbReference type="EMBL" id="KAJ7007921.1"/>
    </source>
</evidence>
<proteinExistence type="predicted"/>
<evidence type="ECO:0000256" key="4">
    <source>
        <dbReference type="ARBA" id="ARBA00022917"/>
    </source>
</evidence>
<evidence type="ECO:0000259" key="6">
    <source>
        <dbReference type="Pfam" id="PF03764"/>
    </source>
</evidence>
<dbReference type="GO" id="GO:0003746">
    <property type="term" value="F:translation elongation factor activity"/>
    <property type="evidence" value="ECO:0007669"/>
    <property type="project" value="UniProtKB-KW"/>
</dbReference>
<dbReference type="GO" id="GO:0005525">
    <property type="term" value="F:GTP binding"/>
    <property type="evidence" value="ECO:0007669"/>
    <property type="project" value="UniProtKB-KW"/>
</dbReference>
<accession>A0AAD6RFQ5</accession>
<dbReference type="PANTHER" id="PTHR42908">
    <property type="entry name" value="TRANSLATION ELONGATION FACTOR-RELATED"/>
    <property type="match status" value="1"/>
</dbReference>
<keyword evidence="2" id="KW-0547">Nucleotide-binding</keyword>
<evidence type="ECO:0000256" key="2">
    <source>
        <dbReference type="ARBA" id="ARBA00022741"/>
    </source>
</evidence>
<dbReference type="EMBL" id="JAQIZT010000002">
    <property type="protein sequence ID" value="KAJ7007921.1"/>
    <property type="molecule type" value="Genomic_DNA"/>
</dbReference>
<organism evidence="7 8">
    <name type="scientific">Populus alba x Populus x berolinensis</name>
    <dbReference type="NCBI Taxonomy" id="444605"/>
    <lineage>
        <taxon>Eukaryota</taxon>
        <taxon>Viridiplantae</taxon>
        <taxon>Streptophyta</taxon>
        <taxon>Embryophyta</taxon>
        <taxon>Tracheophyta</taxon>
        <taxon>Spermatophyta</taxon>
        <taxon>Magnoliopsida</taxon>
        <taxon>eudicotyledons</taxon>
        <taxon>Gunneridae</taxon>
        <taxon>Pentapetalae</taxon>
        <taxon>rosids</taxon>
        <taxon>fabids</taxon>
        <taxon>Malpighiales</taxon>
        <taxon>Salicaceae</taxon>
        <taxon>Saliceae</taxon>
        <taxon>Populus</taxon>
    </lineage>
</organism>
<comment type="caution">
    <text evidence="7">The sequence shown here is derived from an EMBL/GenBank/DDBJ whole genome shotgun (WGS) entry which is preliminary data.</text>
</comment>
<dbReference type="GO" id="GO:0003924">
    <property type="term" value="F:GTPase activity"/>
    <property type="evidence" value="ECO:0007669"/>
    <property type="project" value="TreeGrafter"/>
</dbReference>
<dbReference type="Pfam" id="PF03764">
    <property type="entry name" value="EFG_IV"/>
    <property type="match status" value="1"/>
</dbReference>
<dbReference type="AlphaFoldDB" id="A0AAD6RFQ5"/>
<evidence type="ECO:0000256" key="5">
    <source>
        <dbReference type="ARBA" id="ARBA00023134"/>
    </source>
</evidence>
<dbReference type="Gene3D" id="3.30.230.10">
    <property type="match status" value="1"/>
</dbReference>
<reference evidence="7" key="1">
    <citation type="journal article" date="2023" name="Mol. Ecol. Resour.">
        <title>Chromosome-level genome assembly of a triploid poplar Populus alba 'Berolinensis'.</title>
        <authorList>
            <person name="Chen S."/>
            <person name="Yu Y."/>
            <person name="Wang X."/>
            <person name="Wang S."/>
            <person name="Zhang T."/>
            <person name="Zhou Y."/>
            <person name="He R."/>
            <person name="Meng N."/>
            <person name="Wang Y."/>
            <person name="Liu W."/>
            <person name="Liu Z."/>
            <person name="Liu J."/>
            <person name="Guo Q."/>
            <person name="Huang H."/>
            <person name="Sederoff R.R."/>
            <person name="Wang G."/>
            <person name="Qu G."/>
            <person name="Chen S."/>
        </authorList>
    </citation>
    <scope>NUCLEOTIDE SEQUENCE</scope>
    <source>
        <strain evidence="7">SC-2020</strain>
    </source>
</reference>
<keyword evidence="4" id="KW-0648">Protein biosynthesis</keyword>
<dbReference type="GO" id="GO:0005829">
    <property type="term" value="C:cytosol"/>
    <property type="evidence" value="ECO:0007669"/>
    <property type="project" value="TreeGrafter"/>
</dbReference>
<dbReference type="GO" id="GO:1990904">
    <property type="term" value="C:ribonucleoprotein complex"/>
    <property type="evidence" value="ECO:0007669"/>
    <property type="project" value="TreeGrafter"/>
</dbReference>
<sequence length="93" mass="9942">MWCVGPETMGPNVVVDMCKGVQYLNEIKDSVVAGFQWASMEGASAEENKRGICFEVCDVVLPADAIHSGGGEEGYLCVPAHSQAQASSPVYWC</sequence>
<dbReference type="PANTHER" id="PTHR42908:SF10">
    <property type="entry name" value="EUKARYOTIC TRANSLATION ELONGATION FACTOR 2"/>
    <property type="match status" value="1"/>
</dbReference>
<gene>
    <name evidence="7" type="ORF">NC653_006833</name>
</gene>
<dbReference type="GO" id="GO:0043022">
    <property type="term" value="F:ribosome binding"/>
    <property type="evidence" value="ECO:0007669"/>
    <property type="project" value="TreeGrafter"/>
</dbReference>
<name>A0AAD6RFQ5_9ROSI</name>
<dbReference type="Proteomes" id="UP001164929">
    <property type="component" value="Chromosome 2"/>
</dbReference>
<evidence type="ECO:0000256" key="3">
    <source>
        <dbReference type="ARBA" id="ARBA00022768"/>
    </source>
</evidence>
<dbReference type="InterPro" id="IPR005517">
    <property type="entry name" value="Transl_elong_EFG/EF2_IV"/>
</dbReference>
<protein>
    <recommendedName>
        <fullName evidence="6">Translation elongation factor EFG/EF2 domain-containing protein</fullName>
    </recommendedName>
</protein>
<keyword evidence="8" id="KW-1185">Reference proteome</keyword>
<feature type="domain" description="Translation elongation factor EFG/EF2" evidence="6">
    <location>
        <begin position="1"/>
        <end position="71"/>
    </location>
</feature>
<dbReference type="CDD" id="cd01681">
    <property type="entry name" value="aeEF2_snRNP_like_IV"/>
    <property type="match status" value="1"/>
</dbReference>
<dbReference type="InterPro" id="IPR020568">
    <property type="entry name" value="Ribosomal_Su5_D2-typ_SF"/>
</dbReference>
<dbReference type="SUPFAM" id="SSF54211">
    <property type="entry name" value="Ribosomal protein S5 domain 2-like"/>
    <property type="match status" value="1"/>
</dbReference>
<keyword evidence="1" id="KW-0963">Cytoplasm</keyword>
<keyword evidence="5" id="KW-0342">GTP-binding</keyword>
<evidence type="ECO:0000256" key="1">
    <source>
        <dbReference type="ARBA" id="ARBA00022490"/>
    </source>
</evidence>